<reference evidence="2" key="1">
    <citation type="submission" date="2023-07" db="EMBL/GenBank/DDBJ databases">
        <title>draft genome sequence of fig (Ficus carica).</title>
        <authorList>
            <person name="Takahashi T."/>
            <person name="Nishimura K."/>
        </authorList>
    </citation>
    <scope>NUCLEOTIDE SEQUENCE</scope>
</reference>
<feature type="region of interest" description="Disordered" evidence="1">
    <location>
        <begin position="1"/>
        <end position="63"/>
    </location>
</feature>
<comment type="caution">
    <text evidence="2">The sequence shown here is derived from an EMBL/GenBank/DDBJ whole genome shotgun (WGS) entry which is preliminary data.</text>
</comment>
<dbReference type="EMBL" id="BTGU01000167">
    <property type="protein sequence ID" value="GMN64077.1"/>
    <property type="molecule type" value="Genomic_DNA"/>
</dbReference>
<keyword evidence="3" id="KW-1185">Reference proteome</keyword>
<proteinExistence type="predicted"/>
<sequence>MDKRVSEGAEEVGEERGIDAGDREAAPRKPVGRFDYGGLCGGDVEVEEEKEEGEEKWNGFGSH</sequence>
<dbReference type="Proteomes" id="UP001187192">
    <property type="component" value="Unassembled WGS sequence"/>
</dbReference>
<protein>
    <submittedName>
        <fullName evidence="2">Uncharacterized protein</fullName>
    </submittedName>
</protein>
<name>A0AA88DXW7_FICCA</name>
<evidence type="ECO:0000313" key="2">
    <source>
        <dbReference type="EMBL" id="GMN64077.1"/>
    </source>
</evidence>
<gene>
    <name evidence="2" type="ORF">TIFTF001_033150</name>
</gene>
<feature type="compositionally biased region" description="Basic and acidic residues" evidence="1">
    <location>
        <begin position="14"/>
        <end position="27"/>
    </location>
</feature>
<organism evidence="2 3">
    <name type="scientific">Ficus carica</name>
    <name type="common">Common fig</name>
    <dbReference type="NCBI Taxonomy" id="3494"/>
    <lineage>
        <taxon>Eukaryota</taxon>
        <taxon>Viridiplantae</taxon>
        <taxon>Streptophyta</taxon>
        <taxon>Embryophyta</taxon>
        <taxon>Tracheophyta</taxon>
        <taxon>Spermatophyta</taxon>
        <taxon>Magnoliopsida</taxon>
        <taxon>eudicotyledons</taxon>
        <taxon>Gunneridae</taxon>
        <taxon>Pentapetalae</taxon>
        <taxon>rosids</taxon>
        <taxon>fabids</taxon>
        <taxon>Rosales</taxon>
        <taxon>Moraceae</taxon>
        <taxon>Ficeae</taxon>
        <taxon>Ficus</taxon>
    </lineage>
</organism>
<dbReference type="AlphaFoldDB" id="A0AA88DXW7"/>
<evidence type="ECO:0000256" key="1">
    <source>
        <dbReference type="SAM" id="MobiDB-lite"/>
    </source>
</evidence>
<feature type="compositionally biased region" description="Acidic residues" evidence="1">
    <location>
        <begin position="44"/>
        <end position="54"/>
    </location>
</feature>
<evidence type="ECO:0000313" key="3">
    <source>
        <dbReference type="Proteomes" id="UP001187192"/>
    </source>
</evidence>
<accession>A0AA88DXW7</accession>